<organism evidence="2">
    <name type="scientific">viral metagenome</name>
    <dbReference type="NCBI Taxonomy" id="1070528"/>
    <lineage>
        <taxon>unclassified sequences</taxon>
        <taxon>metagenomes</taxon>
        <taxon>organismal metagenomes</taxon>
    </lineage>
</organism>
<feature type="coiled-coil region" evidence="1">
    <location>
        <begin position="156"/>
        <end position="183"/>
    </location>
</feature>
<evidence type="ECO:0000256" key="1">
    <source>
        <dbReference type="SAM" id="Coils"/>
    </source>
</evidence>
<name>A0A6C0KQ48_9ZZZZ</name>
<evidence type="ECO:0000313" key="2">
    <source>
        <dbReference type="EMBL" id="QHU19403.1"/>
    </source>
</evidence>
<sequence length="324" mass="35864">MTHLVVEILADIKEAVKAVENIKSLVTSAETKVESARKSLDIRRNDLDLGNKNLAVSSNALTNAINTVKVAKEEEGRRKFLITNFRPEVVKKTKDVEMAQASVRDLETALQEAVSFLEFVNPADNIEYQEALGKVKEAEIALGLADVALITVLKNQSEFQNLLDSYEQNLVNIQTQLETNEANQLEAQKDFDRAQQLQIEAQAKYEIALKTFNELSGDLSTLEANGAAENDKVLQAINDLSVKTILAKKIKDLEQTVKGLELTVGGLTAGSSEIVKRVTHLEVGADDLDDRAYVLEKKVDFVGRSKRLVIPNIFSSNKWDSPKL</sequence>
<accession>A0A6C0KQ48</accession>
<dbReference type="EMBL" id="MN740949">
    <property type="protein sequence ID" value="QHU19403.1"/>
    <property type="molecule type" value="Genomic_DNA"/>
</dbReference>
<dbReference type="AlphaFoldDB" id="A0A6C0KQ48"/>
<reference evidence="2" key="1">
    <citation type="journal article" date="2020" name="Nature">
        <title>Giant virus diversity and host interactions through global metagenomics.</title>
        <authorList>
            <person name="Schulz F."/>
            <person name="Roux S."/>
            <person name="Paez-Espino D."/>
            <person name="Jungbluth S."/>
            <person name="Walsh D.A."/>
            <person name="Denef V.J."/>
            <person name="McMahon K.D."/>
            <person name="Konstantinidis K.T."/>
            <person name="Eloe-Fadrosh E.A."/>
            <person name="Kyrpides N.C."/>
            <person name="Woyke T."/>
        </authorList>
    </citation>
    <scope>NUCLEOTIDE SEQUENCE</scope>
    <source>
        <strain evidence="2">GVMAG-S-3300013014-104</strain>
    </source>
</reference>
<proteinExistence type="predicted"/>
<keyword evidence="1" id="KW-0175">Coiled coil</keyword>
<protein>
    <submittedName>
        <fullName evidence="2">Uncharacterized protein</fullName>
    </submittedName>
</protein>